<dbReference type="GO" id="GO:0005886">
    <property type="term" value="C:plasma membrane"/>
    <property type="evidence" value="ECO:0007669"/>
    <property type="project" value="UniProtKB-SubCell"/>
</dbReference>
<evidence type="ECO:0000256" key="4">
    <source>
        <dbReference type="ARBA" id="ARBA00022989"/>
    </source>
</evidence>
<organism evidence="10">
    <name type="scientific">Desulfobacca acetoxidans</name>
    <dbReference type="NCBI Taxonomy" id="60893"/>
    <lineage>
        <taxon>Bacteria</taxon>
        <taxon>Pseudomonadati</taxon>
        <taxon>Thermodesulfobacteriota</taxon>
        <taxon>Desulfobaccia</taxon>
        <taxon>Desulfobaccales</taxon>
        <taxon>Desulfobaccaceae</taxon>
        <taxon>Desulfobacca</taxon>
    </lineage>
</organism>
<evidence type="ECO:0000256" key="7">
    <source>
        <dbReference type="SAM" id="Phobius"/>
    </source>
</evidence>
<evidence type="ECO:0000256" key="2">
    <source>
        <dbReference type="ARBA" id="ARBA00022475"/>
    </source>
</evidence>
<feature type="domain" description="ABC3 transporter permease C-terminal" evidence="8">
    <location>
        <begin position="269"/>
        <end position="383"/>
    </location>
</feature>
<evidence type="ECO:0000256" key="6">
    <source>
        <dbReference type="ARBA" id="ARBA00038076"/>
    </source>
</evidence>
<comment type="subcellular location">
    <subcellularLocation>
        <location evidence="1">Cell membrane</location>
        <topology evidence="1">Multi-pass membrane protein</topology>
    </subcellularLocation>
</comment>
<gene>
    <name evidence="10" type="ORF">ENW96_02115</name>
</gene>
<dbReference type="PANTHER" id="PTHR30572:SF4">
    <property type="entry name" value="ABC TRANSPORTER PERMEASE YTRF"/>
    <property type="match status" value="1"/>
</dbReference>
<feature type="transmembrane region" description="Helical" evidence="7">
    <location>
        <begin position="21"/>
        <end position="42"/>
    </location>
</feature>
<evidence type="ECO:0000313" key="10">
    <source>
        <dbReference type="EMBL" id="HGF33167.1"/>
    </source>
</evidence>
<feature type="transmembrane region" description="Helical" evidence="7">
    <location>
        <begin position="265"/>
        <end position="290"/>
    </location>
</feature>
<keyword evidence="3 7" id="KW-0812">Transmembrane</keyword>
<reference evidence="10" key="1">
    <citation type="journal article" date="2020" name="mSystems">
        <title>Genome- and Community-Level Interaction Insights into Carbon Utilization and Element Cycling Functions of Hydrothermarchaeota in Hydrothermal Sediment.</title>
        <authorList>
            <person name="Zhou Z."/>
            <person name="Liu Y."/>
            <person name="Xu W."/>
            <person name="Pan J."/>
            <person name="Luo Z.H."/>
            <person name="Li M."/>
        </authorList>
    </citation>
    <scope>NUCLEOTIDE SEQUENCE [LARGE SCALE GENOMIC DNA]</scope>
    <source>
        <strain evidence="10">SpSt-897</strain>
    </source>
</reference>
<sequence length="391" mass="43501">MRLDDLVRISLRQVIRHRRRYIGVVLAIAVGVAGFISIITMGQDVKRNFNEDLAFIGGVTIIRNVLELRPQLPLNRFHPDTVQAIQRIPGVYVASLVGLTRTKGEWQGQVEEYSVVAVDDNFWKMRGLQALTGALFDKKQVEERQRLAVLGTRLAQSLFGTDKVEGRTLELGRDIYKIIGVVGGLRDINLDKSVFVPLTTAMDRFGRQLAVDRLYVRCLTWDDVPSVAAAIPGVVQAHQSAQNLLVEVSWENLEHVKRVAFWVEFFIYLAFAATLILGGMGIWNIMMAAVRTRTREIGLKKAMGAEDRDILAQFLTEALCLSCAAALVGVALGRVLVELLSIWIGMRPPEELFFTCLAFSLIFAVLLGVGAGLYPSLQAARMELVSATRYE</sequence>
<evidence type="ECO:0000256" key="5">
    <source>
        <dbReference type="ARBA" id="ARBA00023136"/>
    </source>
</evidence>
<name>A0A7C3YZS3_9BACT</name>
<evidence type="ECO:0000259" key="8">
    <source>
        <dbReference type="Pfam" id="PF02687"/>
    </source>
</evidence>
<dbReference type="EMBL" id="DTMF01000055">
    <property type="protein sequence ID" value="HGF33167.1"/>
    <property type="molecule type" value="Genomic_DNA"/>
</dbReference>
<dbReference type="AlphaFoldDB" id="A0A7C3YZS3"/>
<feature type="transmembrane region" description="Helical" evidence="7">
    <location>
        <begin position="352"/>
        <end position="374"/>
    </location>
</feature>
<protein>
    <submittedName>
        <fullName evidence="10">ABC transporter permease</fullName>
    </submittedName>
</protein>
<dbReference type="GO" id="GO:0022857">
    <property type="term" value="F:transmembrane transporter activity"/>
    <property type="evidence" value="ECO:0007669"/>
    <property type="project" value="TreeGrafter"/>
</dbReference>
<dbReference type="InterPro" id="IPR025857">
    <property type="entry name" value="MacB_PCD"/>
</dbReference>
<accession>A0A7C3YZS3</accession>
<evidence type="ECO:0000259" key="9">
    <source>
        <dbReference type="Pfam" id="PF12704"/>
    </source>
</evidence>
<feature type="transmembrane region" description="Helical" evidence="7">
    <location>
        <begin position="310"/>
        <end position="332"/>
    </location>
</feature>
<evidence type="ECO:0000256" key="1">
    <source>
        <dbReference type="ARBA" id="ARBA00004651"/>
    </source>
</evidence>
<proteinExistence type="inferred from homology"/>
<keyword evidence="4 7" id="KW-1133">Transmembrane helix</keyword>
<comment type="caution">
    <text evidence="10">The sequence shown here is derived from an EMBL/GenBank/DDBJ whole genome shotgun (WGS) entry which is preliminary data.</text>
</comment>
<keyword evidence="2" id="KW-1003">Cell membrane</keyword>
<keyword evidence="5 7" id="KW-0472">Membrane</keyword>
<dbReference type="Pfam" id="PF12704">
    <property type="entry name" value="MacB_PCD"/>
    <property type="match status" value="1"/>
</dbReference>
<dbReference type="Pfam" id="PF02687">
    <property type="entry name" value="FtsX"/>
    <property type="match status" value="1"/>
</dbReference>
<feature type="domain" description="MacB-like periplasmic core" evidence="9">
    <location>
        <begin position="25"/>
        <end position="231"/>
    </location>
</feature>
<comment type="similarity">
    <text evidence="6">Belongs to the ABC-4 integral membrane protein family.</text>
</comment>
<evidence type="ECO:0000256" key="3">
    <source>
        <dbReference type="ARBA" id="ARBA00022692"/>
    </source>
</evidence>
<dbReference type="InterPro" id="IPR003838">
    <property type="entry name" value="ABC3_permease_C"/>
</dbReference>
<dbReference type="PANTHER" id="PTHR30572">
    <property type="entry name" value="MEMBRANE COMPONENT OF TRANSPORTER-RELATED"/>
    <property type="match status" value="1"/>
</dbReference>
<dbReference type="InterPro" id="IPR050250">
    <property type="entry name" value="Macrolide_Exporter_MacB"/>
</dbReference>